<dbReference type="KEGG" id="lins:G7067_04540"/>
<evidence type="ECO:0000256" key="1">
    <source>
        <dbReference type="ARBA" id="ARBA00022679"/>
    </source>
</evidence>
<gene>
    <name evidence="2" type="ORF">G7067_04540</name>
</gene>
<evidence type="ECO:0000313" key="3">
    <source>
        <dbReference type="Proteomes" id="UP000501387"/>
    </source>
</evidence>
<dbReference type="EMBL" id="CP049934">
    <property type="protein sequence ID" value="QIM15847.1"/>
    <property type="molecule type" value="Genomic_DNA"/>
</dbReference>
<dbReference type="PANTHER" id="PTHR46401:SF2">
    <property type="entry name" value="GLYCOSYLTRANSFERASE WBBK-RELATED"/>
    <property type="match status" value="1"/>
</dbReference>
<accession>A0A6G8FHL2</accession>
<dbReference type="RefSeq" id="WP_166322312.1">
    <property type="nucleotide sequence ID" value="NZ_CP049934.1"/>
</dbReference>
<dbReference type="GO" id="GO:0009103">
    <property type="term" value="P:lipopolysaccharide biosynthetic process"/>
    <property type="evidence" value="ECO:0007669"/>
    <property type="project" value="TreeGrafter"/>
</dbReference>
<proteinExistence type="predicted"/>
<name>A0A6G8FHL2_9MICO</name>
<protein>
    <submittedName>
        <fullName evidence="2">Glycosyltransferase family 4 protein</fullName>
    </submittedName>
</protein>
<keyword evidence="1 2" id="KW-0808">Transferase</keyword>
<dbReference type="Gene3D" id="3.40.50.2000">
    <property type="entry name" value="Glycogen Phosphorylase B"/>
    <property type="match status" value="2"/>
</dbReference>
<reference evidence="2 3" key="1">
    <citation type="submission" date="2020-03" db="EMBL/GenBank/DDBJ databases">
        <title>Leucobacter sp. nov., isolated from beetles.</title>
        <authorList>
            <person name="Hyun D.-W."/>
            <person name="Bae J.-W."/>
        </authorList>
    </citation>
    <scope>NUCLEOTIDE SEQUENCE [LARGE SCALE GENOMIC DNA]</scope>
    <source>
        <strain evidence="2 3">HDW9B</strain>
    </source>
</reference>
<dbReference type="AlphaFoldDB" id="A0A6G8FHL2"/>
<dbReference type="SUPFAM" id="SSF53756">
    <property type="entry name" value="UDP-Glycosyltransferase/glycogen phosphorylase"/>
    <property type="match status" value="1"/>
</dbReference>
<dbReference type="GO" id="GO:0016757">
    <property type="term" value="F:glycosyltransferase activity"/>
    <property type="evidence" value="ECO:0007669"/>
    <property type="project" value="TreeGrafter"/>
</dbReference>
<evidence type="ECO:0000313" key="2">
    <source>
        <dbReference type="EMBL" id="QIM15847.1"/>
    </source>
</evidence>
<dbReference type="Proteomes" id="UP000501387">
    <property type="component" value="Chromosome"/>
</dbReference>
<organism evidence="2 3">
    <name type="scientific">Leucobacter insecticola</name>
    <dbReference type="NCBI Taxonomy" id="2714934"/>
    <lineage>
        <taxon>Bacteria</taxon>
        <taxon>Bacillati</taxon>
        <taxon>Actinomycetota</taxon>
        <taxon>Actinomycetes</taxon>
        <taxon>Micrococcales</taxon>
        <taxon>Microbacteriaceae</taxon>
        <taxon>Leucobacter</taxon>
    </lineage>
</organism>
<dbReference type="PANTHER" id="PTHR46401">
    <property type="entry name" value="GLYCOSYLTRANSFERASE WBBK-RELATED"/>
    <property type="match status" value="1"/>
</dbReference>
<keyword evidence="3" id="KW-1185">Reference proteome</keyword>
<sequence length="367" mass="39283">MTTITLIAEPFPDWEATVNTAASRDLAQALADTAPRSCSVRYLLARGANSPELSSPLIRTEHLPFRASLLPLMWQNGTTARPLDGEFVHSLTPLVPLRSRGEDDGSQTSVTISHSIAWDSPAVLGSAQARLYRAFTKRAVKHADVILTPTHATARVLQDHYGSDLPVQVFPLAPPTEYLRPDDALARRTALGIPDHYAVTTATASEHGRLSWIIDALLADPKLPTVVVLTGVDPALDVGPEATTAIPAELQGRIIVATPRDLGDVGAALTGASLLLQPQDFLGTGYTLLGALSAAVPVLHSGHPAAEEIVLDAGVMAPGAGEFAAEFSRLFRDPNSLSYLAVLARDRSRSYSWRGTAWHLWETHANL</sequence>